<feature type="region of interest" description="Disordered" evidence="1">
    <location>
        <begin position="26"/>
        <end position="45"/>
    </location>
</feature>
<reference evidence="2 3" key="1">
    <citation type="submission" date="2014-06" db="EMBL/GenBank/DDBJ databases">
        <authorList>
            <consortium name="DOE Joint Genome Institute"/>
            <person name="Kuo A."/>
            <person name="Kohler A."/>
            <person name="Nagy L.G."/>
            <person name="Floudas D."/>
            <person name="Copeland A."/>
            <person name="Barry K.W."/>
            <person name="Cichocki N."/>
            <person name="Veneault-Fourrey C."/>
            <person name="LaButti K."/>
            <person name="Lindquist E.A."/>
            <person name="Lipzen A."/>
            <person name="Lundell T."/>
            <person name="Morin E."/>
            <person name="Murat C."/>
            <person name="Sun H."/>
            <person name="Tunlid A."/>
            <person name="Henrissat B."/>
            <person name="Grigoriev I.V."/>
            <person name="Hibbett D.S."/>
            <person name="Martin F."/>
            <person name="Nordberg H.P."/>
            <person name="Cantor M.N."/>
            <person name="Hua S.X."/>
        </authorList>
    </citation>
    <scope>NUCLEOTIDE SEQUENCE [LARGE SCALE GENOMIC DNA]</scope>
    <source>
        <strain evidence="2 3">ATCC 200175</strain>
    </source>
</reference>
<dbReference type="HOGENOM" id="CLU_1845725_0_0_1"/>
<dbReference type="OrthoDB" id="3249728at2759"/>
<organism evidence="2 3">
    <name type="scientific">Paxillus involutus ATCC 200175</name>
    <dbReference type="NCBI Taxonomy" id="664439"/>
    <lineage>
        <taxon>Eukaryota</taxon>
        <taxon>Fungi</taxon>
        <taxon>Dikarya</taxon>
        <taxon>Basidiomycota</taxon>
        <taxon>Agaricomycotina</taxon>
        <taxon>Agaricomycetes</taxon>
        <taxon>Agaricomycetidae</taxon>
        <taxon>Boletales</taxon>
        <taxon>Paxilineae</taxon>
        <taxon>Paxillaceae</taxon>
        <taxon>Paxillus</taxon>
    </lineage>
</organism>
<name>A0A0C9TMR3_PAXIN</name>
<gene>
    <name evidence="2" type="ORF">PAXINDRAFT_101467</name>
</gene>
<dbReference type="EMBL" id="KN819371">
    <property type="protein sequence ID" value="KIJ11883.1"/>
    <property type="molecule type" value="Genomic_DNA"/>
</dbReference>
<evidence type="ECO:0000256" key="1">
    <source>
        <dbReference type="SAM" id="MobiDB-lite"/>
    </source>
</evidence>
<protein>
    <submittedName>
        <fullName evidence="2">Uncharacterized protein</fullName>
    </submittedName>
</protein>
<evidence type="ECO:0000313" key="3">
    <source>
        <dbReference type="Proteomes" id="UP000053647"/>
    </source>
</evidence>
<dbReference type="AlphaFoldDB" id="A0A0C9TMR3"/>
<dbReference type="Proteomes" id="UP000053647">
    <property type="component" value="Unassembled WGS sequence"/>
</dbReference>
<keyword evidence="3" id="KW-1185">Reference proteome</keyword>
<reference evidence="3" key="2">
    <citation type="submission" date="2015-01" db="EMBL/GenBank/DDBJ databases">
        <title>Evolutionary Origins and Diversification of the Mycorrhizal Mutualists.</title>
        <authorList>
            <consortium name="DOE Joint Genome Institute"/>
            <consortium name="Mycorrhizal Genomics Consortium"/>
            <person name="Kohler A."/>
            <person name="Kuo A."/>
            <person name="Nagy L.G."/>
            <person name="Floudas D."/>
            <person name="Copeland A."/>
            <person name="Barry K.W."/>
            <person name="Cichocki N."/>
            <person name="Veneault-Fourrey C."/>
            <person name="LaButti K."/>
            <person name="Lindquist E.A."/>
            <person name="Lipzen A."/>
            <person name="Lundell T."/>
            <person name="Morin E."/>
            <person name="Murat C."/>
            <person name="Riley R."/>
            <person name="Ohm R."/>
            <person name="Sun H."/>
            <person name="Tunlid A."/>
            <person name="Henrissat B."/>
            <person name="Grigoriev I.V."/>
            <person name="Hibbett D.S."/>
            <person name="Martin F."/>
        </authorList>
    </citation>
    <scope>NUCLEOTIDE SEQUENCE [LARGE SCALE GENOMIC DNA]</scope>
    <source>
        <strain evidence="3">ATCC 200175</strain>
    </source>
</reference>
<proteinExistence type="predicted"/>
<evidence type="ECO:0000313" key="2">
    <source>
        <dbReference type="EMBL" id="KIJ11883.1"/>
    </source>
</evidence>
<feature type="compositionally biased region" description="Acidic residues" evidence="1">
    <location>
        <begin position="26"/>
        <end position="40"/>
    </location>
</feature>
<accession>A0A0C9TMR3</accession>
<sequence>MALQVVKDLFFVGKWFITYLPELGTEDTEEEEEEEKEGEGENIIRLKNERQDTLPAVPPANWALSPLSILRFFAAMTSYMEAKQLERFLPHMLTPLYRITEEDTIRDSGIGRFECATRTTCCSRDQGASSLHLRYLDGR</sequence>